<proteinExistence type="predicted"/>
<dbReference type="VEuPathDB" id="FungiDB:PADG_11226"/>
<organism evidence="1 2">
    <name type="scientific">Paracoccidioides brasiliensis</name>
    <dbReference type="NCBI Taxonomy" id="121759"/>
    <lineage>
        <taxon>Eukaryota</taxon>
        <taxon>Fungi</taxon>
        <taxon>Dikarya</taxon>
        <taxon>Ascomycota</taxon>
        <taxon>Pezizomycotina</taxon>
        <taxon>Eurotiomycetes</taxon>
        <taxon>Eurotiomycetidae</taxon>
        <taxon>Onygenales</taxon>
        <taxon>Ajellomycetaceae</taxon>
        <taxon>Paracoccidioides</taxon>
    </lineage>
</organism>
<dbReference type="Proteomes" id="UP000242814">
    <property type="component" value="Unassembled WGS sequence"/>
</dbReference>
<feature type="non-terminal residue" evidence="1">
    <location>
        <position position="158"/>
    </location>
</feature>
<sequence>MASLIPIPFAPSGLDGAFGSGLYASSGMLLWIYQGGCRGNLTLEERRLLAPVEFHDQTSNNQNFLLTTRSISQLLCREPFARLTLSTREGSSIITNAQNSFSFVHYTGKELLQHSSSITTEVPAKRPLSKEKQAKKRALRMMRRKAKRAKTICLEKTA</sequence>
<dbReference type="EMBL" id="LZYO01000087">
    <property type="protein sequence ID" value="ODH36691.1"/>
    <property type="molecule type" value="Genomic_DNA"/>
</dbReference>
<reference evidence="1 2" key="1">
    <citation type="submission" date="2016-06" db="EMBL/GenBank/DDBJ databases">
        <authorList>
            <person name="Kjaerup R.B."/>
            <person name="Dalgaard T.S."/>
            <person name="Juul-Madsen H.R."/>
        </authorList>
    </citation>
    <scope>NUCLEOTIDE SEQUENCE [LARGE SCALE GENOMIC DNA]</scope>
    <source>
        <strain evidence="1 2">Pb300</strain>
    </source>
</reference>
<evidence type="ECO:0000313" key="1">
    <source>
        <dbReference type="EMBL" id="ODH36691.1"/>
    </source>
</evidence>
<name>A0A1D2JI34_PARBR</name>
<evidence type="ECO:0000313" key="2">
    <source>
        <dbReference type="Proteomes" id="UP000242814"/>
    </source>
</evidence>
<dbReference type="AlphaFoldDB" id="A0A1D2JI34"/>
<dbReference type="VEuPathDB" id="FungiDB:PABG_07665"/>
<comment type="caution">
    <text evidence="1">The sequence shown here is derived from an EMBL/GenBank/DDBJ whole genome shotgun (WGS) entry which is preliminary data.</text>
</comment>
<accession>A0A1D2JI34</accession>
<protein>
    <submittedName>
        <fullName evidence="1">Uncharacterized protein</fullName>
    </submittedName>
</protein>
<gene>
    <name evidence="1" type="ORF">ACO22_02703</name>
</gene>